<sequence length="509" mass="54127">MHDWQHRVLAVTTVGILALTAAPAAVGTADTQGTLTASAESVVSGEPIAFDYATSEPHGTDWIGLYSADGGGPVDEEYVAPSLDWRYAPEAEGTLEFSTSSLEPGAYTAFYLARDGYAWLAEPVDFQVRPEGGTSFPVGEATLGNARVGDPYEARLGGLVTPSDAVFTRVGGDEWIDVAEDGTVSGTPDGAARDARVTVEAAGPDGSTARLTAVIPVRGSGQPLVDELGALSFNTWHGGTQVEGYHDKQLRFLLESGADIVGLQETQGRHAARLAEALGWYHWQGSGSLGVISRYPIVAEYGEVNASAGVRVALDGEDSQVNVWNVHLGYTPYGPYDACFERMDTDRILRREADSGRTGQITDTLEAMAGQLAAADEVPVLLLGDFNAPSHLDWTEELREKNCGYADVPWPTSVLPAEAGLRDTYRAANPDPVASPGVTWSPVYPFHEGSSGPAEPQDRIDFVYQAGSGLSVRESRDVVVGDPRPVPHHAGNEWTSDHAAVLTRFTVSG</sequence>
<keyword evidence="3" id="KW-0378">Hydrolase</keyword>
<dbReference type="Proteomes" id="UP000546642">
    <property type="component" value="Unassembled WGS sequence"/>
</dbReference>
<dbReference type="GO" id="GO:0004519">
    <property type="term" value="F:endonuclease activity"/>
    <property type="evidence" value="ECO:0007669"/>
    <property type="project" value="UniProtKB-KW"/>
</dbReference>
<keyword evidence="4" id="KW-1185">Reference proteome</keyword>
<feature type="signal peptide" evidence="1">
    <location>
        <begin position="1"/>
        <end position="24"/>
    </location>
</feature>
<proteinExistence type="predicted"/>
<dbReference type="PANTHER" id="PTHR41349:SF1">
    <property type="entry name" value="PROTEIN CBG08683"/>
    <property type="match status" value="1"/>
</dbReference>
<dbReference type="Gene3D" id="3.60.10.10">
    <property type="entry name" value="Endonuclease/exonuclease/phosphatase"/>
    <property type="match status" value="1"/>
</dbReference>
<feature type="domain" description="Endonuclease/exonuclease/phosphatase" evidence="2">
    <location>
        <begin position="231"/>
        <end position="498"/>
    </location>
</feature>
<evidence type="ECO:0000259" key="2">
    <source>
        <dbReference type="Pfam" id="PF03372"/>
    </source>
</evidence>
<dbReference type="AlphaFoldDB" id="A0A7W9YID1"/>
<dbReference type="SUPFAM" id="SSF56219">
    <property type="entry name" value="DNase I-like"/>
    <property type="match status" value="1"/>
</dbReference>
<gene>
    <name evidence="3" type="ORF">HNR23_002778</name>
</gene>
<protein>
    <submittedName>
        <fullName evidence="3">Endonuclease/exonuclease/phosphatase family metal-dependent hydrolase</fullName>
    </submittedName>
</protein>
<dbReference type="InterPro" id="IPR005135">
    <property type="entry name" value="Endo/exonuclease/phosphatase"/>
</dbReference>
<dbReference type="InterPro" id="IPR036691">
    <property type="entry name" value="Endo/exonu/phosph_ase_sf"/>
</dbReference>
<dbReference type="EMBL" id="JACHDS010000001">
    <property type="protein sequence ID" value="MBB6172718.1"/>
    <property type="molecule type" value="Genomic_DNA"/>
</dbReference>
<keyword evidence="3" id="KW-0540">Nuclease</keyword>
<evidence type="ECO:0000256" key="1">
    <source>
        <dbReference type="SAM" id="SignalP"/>
    </source>
</evidence>
<evidence type="ECO:0000313" key="3">
    <source>
        <dbReference type="EMBL" id="MBB6172718.1"/>
    </source>
</evidence>
<dbReference type="RefSeq" id="WP_184075979.1">
    <property type="nucleotide sequence ID" value="NZ_JACHDS010000001.1"/>
</dbReference>
<feature type="chain" id="PRO_5031468559" evidence="1">
    <location>
        <begin position="25"/>
        <end position="509"/>
    </location>
</feature>
<organism evidence="3 4">
    <name type="scientific">Nocardiopsis mwathae</name>
    <dbReference type="NCBI Taxonomy" id="1472723"/>
    <lineage>
        <taxon>Bacteria</taxon>
        <taxon>Bacillati</taxon>
        <taxon>Actinomycetota</taxon>
        <taxon>Actinomycetes</taxon>
        <taxon>Streptosporangiales</taxon>
        <taxon>Nocardiopsidaceae</taxon>
        <taxon>Nocardiopsis</taxon>
    </lineage>
</organism>
<reference evidence="3 4" key="1">
    <citation type="submission" date="2020-08" db="EMBL/GenBank/DDBJ databases">
        <title>Sequencing the genomes of 1000 actinobacteria strains.</title>
        <authorList>
            <person name="Klenk H.-P."/>
        </authorList>
    </citation>
    <scope>NUCLEOTIDE SEQUENCE [LARGE SCALE GENOMIC DNA]</scope>
    <source>
        <strain evidence="3 4">DSM 46659</strain>
    </source>
</reference>
<keyword evidence="3" id="KW-0255">Endonuclease</keyword>
<name>A0A7W9YID1_9ACTN</name>
<keyword evidence="1" id="KW-0732">Signal</keyword>
<accession>A0A7W9YID1</accession>
<dbReference type="GO" id="GO:0004527">
    <property type="term" value="F:exonuclease activity"/>
    <property type="evidence" value="ECO:0007669"/>
    <property type="project" value="UniProtKB-KW"/>
</dbReference>
<comment type="caution">
    <text evidence="3">The sequence shown here is derived from an EMBL/GenBank/DDBJ whole genome shotgun (WGS) entry which is preliminary data.</text>
</comment>
<evidence type="ECO:0000313" key="4">
    <source>
        <dbReference type="Proteomes" id="UP000546642"/>
    </source>
</evidence>
<keyword evidence="3" id="KW-0269">Exonuclease</keyword>
<dbReference type="PANTHER" id="PTHR41349">
    <property type="match status" value="1"/>
</dbReference>
<dbReference type="Pfam" id="PF03372">
    <property type="entry name" value="Exo_endo_phos"/>
    <property type="match status" value="1"/>
</dbReference>